<dbReference type="InterPro" id="IPR000792">
    <property type="entry name" value="Tscrpt_reg_LuxR_C"/>
</dbReference>
<dbReference type="RefSeq" id="WP_150686332.1">
    <property type="nucleotide sequence ID" value="NZ_CABPSI010000006.1"/>
</dbReference>
<dbReference type="SMART" id="SM00421">
    <property type="entry name" value="HTH_LUXR"/>
    <property type="match status" value="1"/>
</dbReference>
<gene>
    <name evidence="2" type="ORF">PIN31115_04984</name>
</gene>
<organism evidence="2 3">
    <name type="scientific">Pandoraea iniqua</name>
    <dbReference type="NCBI Taxonomy" id="2508288"/>
    <lineage>
        <taxon>Bacteria</taxon>
        <taxon>Pseudomonadati</taxon>
        <taxon>Pseudomonadota</taxon>
        <taxon>Betaproteobacteria</taxon>
        <taxon>Burkholderiales</taxon>
        <taxon>Burkholderiaceae</taxon>
        <taxon>Pandoraea</taxon>
    </lineage>
</organism>
<protein>
    <submittedName>
        <fullName evidence="2">Helix-turn-helix transcriptional regulator</fullName>
    </submittedName>
</protein>
<dbReference type="Gene3D" id="3.30.450.20">
    <property type="entry name" value="PAS domain"/>
    <property type="match status" value="1"/>
</dbReference>
<evidence type="ECO:0000259" key="1">
    <source>
        <dbReference type="SMART" id="SM00421"/>
    </source>
</evidence>
<keyword evidence="3" id="KW-1185">Reference proteome</keyword>
<evidence type="ECO:0000313" key="2">
    <source>
        <dbReference type="EMBL" id="VVE55425.1"/>
    </source>
</evidence>
<accession>A0A5E4Z4H0</accession>
<dbReference type="SUPFAM" id="SSF46894">
    <property type="entry name" value="C-terminal effector domain of the bipartite response regulators"/>
    <property type="match status" value="1"/>
</dbReference>
<dbReference type="InterPro" id="IPR036388">
    <property type="entry name" value="WH-like_DNA-bd_sf"/>
</dbReference>
<evidence type="ECO:0000313" key="3">
    <source>
        <dbReference type="Proteomes" id="UP000333828"/>
    </source>
</evidence>
<proteinExistence type="predicted"/>
<dbReference type="AlphaFoldDB" id="A0A5E4Z4H0"/>
<dbReference type="GO" id="GO:0006355">
    <property type="term" value="P:regulation of DNA-templated transcription"/>
    <property type="evidence" value="ECO:0007669"/>
    <property type="project" value="InterPro"/>
</dbReference>
<name>A0A5E4Z4H0_9BURK</name>
<dbReference type="GO" id="GO:0003677">
    <property type="term" value="F:DNA binding"/>
    <property type="evidence" value="ECO:0007669"/>
    <property type="project" value="InterPro"/>
</dbReference>
<dbReference type="EMBL" id="CABPSI010000006">
    <property type="protein sequence ID" value="VVE55425.1"/>
    <property type="molecule type" value="Genomic_DNA"/>
</dbReference>
<dbReference type="Gene3D" id="1.10.10.10">
    <property type="entry name" value="Winged helix-like DNA-binding domain superfamily/Winged helix DNA-binding domain"/>
    <property type="match status" value="1"/>
</dbReference>
<feature type="domain" description="HTH luxR-type" evidence="1">
    <location>
        <begin position="313"/>
        <end position="370"/>
    </location>
</feature>
<dbReference type="InterPro" id="IPR016032">
    <property type="entry name" value="Sig_transdc_resp-reg_C-effctor"/>
</dbReference>
<sequence>MDDTGNTGKLTLDALIGTCYDGVLDEARWDEALRGINRWVGGMGFHSVTWDRSRHCATRDSHTLETSPEVIREFLEKLAPSDPRVSLMLRQPIGHAMRCHHHLSDRYVARSELFNEFLIPNGVRYTYGLHLEGADGTSELLAILRSPDHVPFEDADADPELEILTQHLARAARLRAGTRHLQAQAAMGMAVLDQLELAVIITDDTAHAHYLNAAAHQLLGETRNIAIRSGKFGALLPNDERALRRLIAQATAPMPVAGSHRLHGENQRHWVVTALPLRESHACAAPWQRPMTMLTIGELDRRVSLSPYTLKVLFGLSPAEARLALALAEGTELTQYAQDAKVAINTARTQLRHVFDKTGCRRQADLLRLLHAIPALRIHAPV</sequence>
<dbReference type="Proteomes" id="UP000333828">
    <property type="component" value="Unassembled WGS sequence"/>
</dbReference>
<reference evidence="2 3" key="1">
    <citation type="submission" date="2019-08" db="EMBL/GenBank/DDBJ databases">
        <authorList>
            <person name="Peeters C."/>
        </authorList>
    </citation>
    <scope>NUCLEOTIDE SEQUENCE [LARGE SCALE GENOMIC DNA]</scope>
    <source>
        <strain evidence="2 3">LMG 31115</strain>
    </source>
</reference>